<protein>
    <submittedName>
        <fullName evidence="1">Uncharacterized protein</fullName>
    </submittedName>
</protein>
<accession>W1XG67</accession>
<sequence>NLKSVYQFFRLTQKPPIKSDMYPLYWTTSKGGIFMRYSYEFKRKAIELFHQGEWPETPTGVLPHTFHDQIRK</sequence>
<reference evidence="1" key="1">
    <citation type="submission" date="2013-12" db="EMBL/GenBank/DDBJ databases">
        <title>A Varibaculum cambriense genome reconstructed from a premature infant gut community with otherwise low bacterial novelty that shifts toward anaerobic metabolism during the third week of life.</title>
        <authorList>
            <person name="Brown C.T."/>
            <person name="Sharon I."/>
            <person name="Thomas B.C."/>
            <person name="Castelle C.J."/>
            <person name="Morowitz M.J."/>
            <person name="Banfield J.F."/>
        </authorList>
    </citation>
    <scope>NUCLEOTIDE SEQUENCE</scope>
</reference>
<feature type="non-terminal residue" evidence="1">
    <location>
        <position position="1"/>
    </location>
</feature>
<name>W1XG67_9ZZZZ</name>
<evidence type="ECO:0000313" key="1">
    <source>
        <dbReference type="EMBL" id="ETJ27764.1"/>
    </source>
</evidence>
<proteinExistence type="predicted"/>
<organism evidence="1">
    <name type="scientific">human gut metagenome</name>
    <dbReference type="NCBI Taxonomy" id="408170"/>
    <lineage>
        <taxon>unclassified sequences</taxon>
        <taxon>metagenomes</taxon>
        <taxon>organismal metagenomes</taxon>
    </lineage>
</organism>
<dbReference type="EMBL" id="AZMM01016873">
    <property type="protein sequence ID" value="ETJ27764.1"/>
    <property type="molecule type" value="Genomic_DNA"/>
</dbReference>
<gene>
    <name evidence="1" type="ORF">Q604_UNBC16873G0001</name>
</gene>
<feature type="non-terminal residue" evidence="1">
    <location>
        <position position="72"/>
    </location>
</feature>
<dbReference type="AlphaFoldDB" id="W1XG67"/>
<comment type="caution">
    <text evidence="1">The sequence shown here is derived from an EMBL/GenBank/DDBJ whole genome shotgun (WGS) entry which is preliminary data.</text>
</comment>